<keyword evidence="3" id="KW-1185">Reference proteome</keyword>
<dbReference type="InterPro" id="IPR050266">
    <property type="entry name" value="AB_hydrolase_sf"/>
</dbReference>
<comment type="caution">
    <text evidence="2">The sequence shown here is derived from an EMBL/GenBank/DDBJ whole genome shotgun (WGS) entry which is preliminary data.</text>
</comment>
<evidence type="ECO:0000259" key="1">
    <source>
        <dbReference type="Pfam" id="PF00561"/>
    </source>
</evidence>
<organism evidence="2 3">
    <name type="scientific">Novosphingobium jiangmenense</name>
    <dbReference type="NCBI Taxonomy" id="2791981"/>
    <lineage>
        <taxon>Bacteria</taxon>
        <taxon>Pseudomonadati</taxon>
        <taxon>Pseudomonadota</taxon>
        <taxon>Alphaproteobacteria</taxon>
        <taxon>Sphingomonadales</taxon>
        <taxon>Sphingomonadaceae</taxon>
        <taxon>Novosphingobium</taxon>
    </lineage>
</organism>
<dbReference type="RefSeq" id="WP_196273801.1">
    <property type="nucleotide sequence ID" value="NZ_JADQDC010000001.1"/>
</dbReference>
<feature type="domain" description="AB hydrolase-1" evidence="1">
    <location>
        <begin position="44"/>
        <end position="152"/>
    </location>
</feature>
<name>A0ABS0HAV4_9SPHN</name>
<reference evidence="2 3" key="1">
    <citation type="submission" date="2020-11" db="EMBL/GenBank/DDBJ databases">
        <title>The genome sequence of Novosphingobium sp. 1Y9A.</title>
        <authorList>
            <person name="Liu Y."/>
        </authorList>
    </citation>
    <scope>NUCLEOTIDE SEQUENCE [LARGE SCALE GENOMIC DNA]</scope>
    <source>
        <strain evidence="2 3">1Y9A</strain>
    </source>
</reference>
<dbReference type="PANTHER" id="PTHR43798:SF33">
    <property type="entry name" value="HYDROLASE, PUTATIVE (AFU_ORTHOLOGUE AFUA_2G14860)-RELATED"/>
    <property type="match status" value="1"/>
</dbReference>
<accession>A0ABS0HAV4</accession>
<proteinExistence type="predicted"/>
<gene>
    <name evidence="2" type="ORF">I2488_00220</name>
</gene>
<dbReference type="InterPro" id="IPR029058">
    <property type="entry name" value="AB_hydrolase_fold"/>
</dbReference>
<dbReference type="Pfam" id="PF00561">
    <property type="entry name" value="Abhydrolase_1"/>
    <property type="match status" value="1"/>
</dbReference>
<dbReference type="EMBL" id="JADQDC010000001">
    <property type="protein sequence ID" value="MBF9149414.1"/>
    <property type="molecule type" value="Genomic_DNA"/>
</dbReference>
<evidence type="ECO:0000313" key="2">
    <source>
        <dbReference type="EMBL" id="MBF9149414.1"/>
    </source>
</evidence>
<sequence length="282" mass="31106">MTTGPSSIPPAPRFIRRGYTACRFGHMHYRTAGPDDETINPGQPAIVMLHQNPSSGFEYEPLIQALATTHRVYAFDTPGYGMSDAPPAPAGMAGYAAAFSDALDALGLETVDLYGFHTGTLLAAELAIARPDRVRRAVMTGIPMYDASTRAKKLADADHFPVPEEDGKVIMDLLQRLWTYVVATRDRRVPLAKAMRNFADKAAVLDRFTWAYKGVWGWDFARLSLVPCPVLVLQPAEELRAVSLEAAQVLPNAVVRELPDLDRDIFDIAPEILAHEIRTFLE</sequence>
<evidence type="ECO:0000313" key="3">
    <source>
        <dbReference type="Proteomes" id="UP000600799"/>
    </source>
</evidence>
<dbReference type="Proteomes" id="UP000600799">
    <property type="component" value="Unassembled WGS sequence"/>
</dbReference>
<dbReference type="SUPFAM" id="SSF53474">
    <property type="entry name" value="alpha/beta-Hydrolases"/>
    <property type="match status" value="1"/>
</dbReference>
<dbReference type="PANTHER" id="PTHR43798">
    <property type="entry name" value="MONOACYLGLYCEROL LIPASE"/>
    <property type="match status" value="1"/>
</dbReference>
<dbReference type="GO" id="GO:0016787">
    <property type="term" value="F:hydrolase activity"/>
    <property type="evidence" value="ECO:0007669"/>
    <property type="project" value="UniProtKB-KW"/>
</dbReference>
<dbReference type="Gene3D" id="3.40.50.1820">
    <property type="entry name" value="alpha/beta hydrolase"/>
    <property type="match status" value="1"/>
</dbReference>
<dbReference type="InterPro" id="IPR000073">
    <property type="entry name" value="AB_hydrolase_1"/>
</dbReference>
<keyword evidence="2" id="KW-0378">Hydrolase</keyword>
<protein>
    <submittedName>
        <fullName evidence="2">Alpha/beta fold hydrolase</fullName>
    </submittedName>
</protein>